<dbReference type="OMA" id="FWIENSA"/>
<evidence type="ECO:0000313" key="4">
    <source>
        <dbReference type="EMBL" id="GCC37512.1"/>
    </source>
</evidence>
<name>A0A401T4G1_CHIPU</name>
<dbReference type="InterPro" id="IPR013783">
    <property type="entry name" value="Ig-like_fold"/>
</dbReference>
<dbReference type="InterPro" id="IPR003006">
    <property type="entry name" value="Ig/MHC_CS"/>
</dbReference>
<dbReference type="Pfam" id="PF07654">
    <property type="entry name" value="C1-set"/>
    <property type="match status" value="1"/>
</dbReference>
<feature type="domain" description="Ig-like" evidence="3">
    <location>
        <begin position="56"/>
        <end position="152"/>
    </location>
</feature>
<dbReference type="EMBL" id="BEZZ01001013">
    <property type="protein sequence ID" value="GCC37512.1"/>
    <property type="molecule type" value="Genomic_DNA"/>
</dbReference>
<dbReference type="STRING" id="137246.A0A401T4G1"/>
<dbReference type="InterPro" id="IPR007110">
    <property type="entry name" value="Ig-like_dom"/>
</dbReference>
<reference evidence="4 5" key="1">
    <citation type="journal article" date="2018" name="Nat. Ecol. Evol.">
        <title>Shark genomes provide insights into elasmobranch evolution and the origin of vertebrates.</title>
        <authorList>
            <person name="Hara Y"/>
            <person name="Yamaguchi K"/>
            <person name="Onimaru K"/>
            <person name="Kadota M"/>
            <person name="Koyanagi M"/>
            <person name="Keeley SD"/>
            <person name="Tatsumi K"/>
            <person name="Tanaka K"/>
            <person name="Motone F"/>
            <person name="Kageyama Y"/>
            <person name="Nozu R"/>
            <person name="Adachi N"/>
            <person name="Nishimura O"/>
            <person name="Nakagawa R"/>
            <person name="Tanegashima C"/>
            <person name="Kiyatake I"/>
            <person name="Matsumoto R"/>
            <person name="Murakumo K"/>
            <person name="Nishida K"/>
            <person name="Terakita A"/>
            <person name="Kuratani S"/>
            <person name="Sato K"/>
            <person name="Hyodo S Kuraku.S."/>
        </authorList>
    </citation>
    <scope>NUCLEOTIDE SEQUENCE [LARGE SCALE GENOMIC DNA]</scope>
</reference>
<evidence type="ECO:0000259" key="3">
    <source>
        <dbReference type="PROSITE" id="PS50835"/>
    </source>
</evidence>
<dbReference type="Gene3D" id="2.60.40.10">
    <property type="entry name" value="Immunoglobulins"/>
    <property type="match status" value="1"/>
</dbReference>
<evidence type="ECO:0000313" key="5">
    <source>
        <dbReference type="Proteomes" id="UP000287033"/>
    </source>
</evidence>
<dbReference type="Proteomes" id="UP000287033">
    <property type="component" value="Unassembled WGS sequence"/>
</dbReference>
<dbReference type="GO" id="GO:0005615">
    <property type="term" value="C:extracellular space"/>
    <property type="evidence" value="ECO:0007669"/>
    <property type="project" value="TreeGrafter"/>
</dbReference>
<dbReference type="SMART" id="SM00407">
    <property type="entry name" value="IGc1"/>
    <property type="match status" value="1"/>
</dbReference>
<accession>A0A401T4G1</accession>
<dbReference type="PANTHER" id="PTHR16675">
    <property type="entry name" value="MHC CLASS I-RELATED"/>
    <property type="match status" value="1"/>
</dbReference>
<dbReference type="GO" id="GO:0009897">
    <property type="term" value="C:external side of plasma membrane"/>
    <property type="evidence" value="ECO:0007669"/>
    <property type="project" value="TreeGrafter"/>
</dbReference>
<dbReference type="InterPro" id="IPR050208">
    <property type="entry name" value="MHC_class-I_related"/>
</dbReference>
<keyword evidence="2" id="KW-0812">Transmembrane</keyword>
<dbReference type="GO" id="GO:0006955">
    <property type="term" value="P:immune response"/>
    <property type="evidence" value="ECO:0007669"/>
    <property type="project" value="TreeGrafter"/>
</dbReference>
<evidence type="ECO:0000256" key="1">
    <source>
        <dbReference type="ARBA" id="ARBA00023180"/>
    </source>
</evidence>
<proteinExistence type="predicted"/>
<dbReference type="Gene3D" id="3.30.500.10">
    <property type="entry name" value="MHC class I-like antigen recognition-like"/>
    <property type="match status" value="1"/>
</dbReference>
<dbReference type="InterPro" id="IPR011162">
    <property type="entry name" value="MHC_I/II-like_Ag-recog"/>
</dbReference>
<protein>
    <recommendedName>
        <fullName evidence="3">Ig-like domain-containing protein</fullName>
    </recommendedName>
</protein>
<dbReference type="InterPro" id="IPR003597">
    <property type="entry name" value="Ig_C1-set"/>
</dbReference>
<dbReference type="PROSITE" id="PS50835">
    <property type="entry name" value="IG_LIKE"/>
    <property type="match status" value="1"/>
</dbReference>
<dbReference type="InterPro" id="IPR037055">
    <property type="entry name" value="MHC_I-like_Ag-recog_sf"/>
</dbReference>
<dbReference type="InterPro" id="IPR036179">
    <property type="entry name" value="Ig-like_dom_sf"/>
</dbReference>
<comment type="caution">
    <text evidence="4">The sequence shown here is derived from an EMBL/GenBank/DDBJ whole genome shotgun (WGS) entry which is preliminary data.</text>
</comment>
<keyword evidence="2" id="KW-1133">Transmembrane helix</keyword>
<feature type="transmembrane region" description="Helical" evidence="2">
    <location>
        <begin position="162"/>
        <end position="185"/>
    </location>
</feature>
<keyword evidence="5" id="KW-1185">Reference proteome</keyword>
<sequence length="212" mass="23950">MIVGYVDGVQFVKYNSGQKELIPREQWMVESEGQDAWEWKTMLAQEQELYFQTDIPKLMYRTNQTGVAPIVSFTHLGNSNRLSCLVTGFYPQAIEVTLQRNGVLIDETLSTGILPNHDRTYQIQKWIEFDPEDQAEYSCQVEHSGLEEKLVVIYVPKSHSQVLVTVAIVFVLLGIISLAVVAVVIHKKKGGMKSGYNPTNSKLITPTSQRLC</sequence>
<dbReference type="PANTHER" id="PTHR16675:SF235">
    <property type="entry name" value="SHKT DOMAIN-CONTAINING PROTEIN"/>
    <property type="match status" value="1"/>
</dbReference>
<dbReference type="OrthoDB" id="10043043at2759"/>
<gene>
    <name evidence="4" type="ORF">chiPu_0016016</name>
</gene>
<dbReference type="InterPro" id="IPR011161">
    <property type="entry name" value="MHC_I-like_Ag-recog"/>
</dbReference>
<evidence type="ECO:0000256" key="2">
    <source>
        <dbReference type="SAM" id="Phobius"/>
    </source>
</evidence>
<keyword evidence="2" id="KW-0472">Membrane</keyword>
<dbReference type="SUPFAM" id="SSF54452">
    <property type="entry name" value="MHC antigen-recognition domain"/>
    <property type="match status" value="1"/>
</dbReference>
<dbReference type="PROSITE" id="PS00290">
    <property type="entry name" value="IG_MHC"/>
    <property type="match status" value="1"/>
</dbReference>
<dbReference type="Pfam" id="PF00129">
    <property type="entry name" value="MHC_I"/>
    <property type="match status" value="1"/>
</dbReference>
<keyword evidence="1" id="KW-0325">Glycoprotein</keyword>
<organism evidence="4 5">
    <name type="scientific">Chiloscyllium punctatum</name>
    <name type="common">Brownbanded bambooshark</name>
    <name type="synonym">Hemiscyllium punctatum</name>
    <dbReference type="NCBI Taxonomy" id="137246"/>
    <lineage>
        <taxon>Eukaryota</taxon>
        <taxon>Metazoa</taxon>
        <taxon>Chordata</taxon>
        <taxon>Craniata</taxon>
        <taxon>Vertebrata</taxon>
        <taxon>Chondrichthyes</taxon>
        <taxon>Elasmobranchii</taxon>
        <taxon>Galeomorphii</taxon>
        <taxon>Galeoidea</taxon>
        <taxon>Orectolobiformes</taxon>
        <taxon>Hemiscylliidae</taxon>
        <taxon>Chiloscyllium</taxon>
    </lineage>
</organism>
<dbReference type="AlphaFoldDB" id="A0A401T4G1"/>
<dbReference type="SUPFAM" id="SSF48726">
    <property type="entry name" value="Immunoglobulin"/>
    <property type="match status" value="1"/>
</dbReference>